<name>A0A3B0UH41_9ZZZZ</name>
<reference evidence="1" key="1">
    <citation type="submission" date="2018-06" db="EMBL/GenBank/DDBJ databases">
        <authorList>
            <person name="Zhirakovskaya E."/>
        </authorList>
    </citation>
    <scope>NUCLEOTIDE SEQUENCE</scope>
</reference>
<gene>
    <name evidence="1" type="ORF">MNBD_BACTEROID07-1964</name>
</gene>
<accession>A0A3B0UH41</accession>
<sequence>MKKYRYYLIVLLLVTVTFPTLAQTATRPTDKVEWHSYVQLWSNTNFNRSYTMALRRLKFWMGSGPAFSEHWSFKVQALFTSLGHENFFLQDVFGQYRNKSGVSSIRFGQFIPKFSVQRFQPDYLIPSVERAAVINVGIPDGTLGARDMGFQYTLKAAQKHLEVNFGVFNGYGIKKYRLNYSGYLLIQNLSYAVTGKNTLWKFGYSVMYRKAEGLQFKHILPDSVLFNGNDFRCDVYALFNSKHLDIQAEYLSGWLNGERFYGYYALATVKINPKNEFYLSYDKFQDLISTTDDGPWYITGYNYLIKKHDLMLTLDTRFRKETGRLRNIMTLQFQMFFH</sequence>
<dbReference type="InterPro" id="IPR023614">
    <property type="entry name" value="Porin_dom_sf"/>
</dbReference>
<organism evidence="1">
    <name type="scientific">hydrothermal vent metagenome</name>
    <dbReference type="NCBI Taxonomy" id="652676"/>
    <lineage>
        <taxon>unclassified sequences</taxon>
        <taxon>metagenomes</taxon>
        <taxon>ecological metagenomes</taxon>
    </lineage>
</organism>
<dbReference type="SUPFAM" id="SSF56935">
    <property type="entry name" value="Porins"/>
    <property type="match status" value="1"/>
</dbReference>
<proteinExistence type="predicted"/>
<dbReference type="Gene3D" id="2.40.160.10">
    <property type="entry name" value="Porin"/>
    <property type="match status" value="1"/>
</dbReference>
<dbReference type="AlphaFoldDB" id="A0A3B0UH41"/>
<protein>
    <recommendedName>
        <fullName evidence="2">Phosphate-selective porin O and P</fullName>
    </recommendedName>
</protein>
<evidence type="ECO:0008006" key="2">
    <source>
        <dbReference type="Google" id="ProtNLM"/>
    </source>
</evidence>
<dbReference type="EMBL" id="UOET01000502">
    <property type="protein sequence ID" value="VAW30341.1"/>
    <property type="molecule type" value="Genomic_DNA"/>
</dbReference>
<evidence type="ECO:0000313" key="1">
    <source>
        <dbReference type="EMBL" id="VAW30341.1"/>
    </source>
</evidence>